<feature type="signal peptide" evidence="1">
    <location>
        <begin position="1"/>
        <end position="24"/>
    </location>
</feature>
<dbReference type="SUPFAM" id="SSF51126">
    <property type="entry name" value="Pectin lyase-like"/>
    <property type="match status" value="1"/>
</dbReference>
<evidence type="ECO:0008006" key="4">
    <source>
        <dbReference type="Google" id="ProtNLM"/>
    </source>
</evidence>
<keyword evidence="1" id="KW-0732">Signal</keyword>
<evidence type="ECO:0000256" key="1">
    <source>
        <dbReference type="SAM" id="SignalP"/>
    </source>
</evidence>
<dbReference type="Gene3D" id="2.160.20.10">
    <property type="entry name" value="Single-stranded right-handed beta-helix, Pectin lyase-like"/>
    <property type="match status" value="1"/>
</dbReference>
<comment type="caution">
    <text evidence="2">The sequence shown here is derived from an EMBL/GenBank/DDBJ whole genome shotgun (WGS) entry which is preliminary data.</text>
</comment>
<organism evidence="2 3">
    <name type="scientific">Phaeodactylibacter xiamenensis</name>
    <dbReference type="NCBI Taxonomy" id="1524460"/>
    <lineage>
        <taxon>Bacteria</taxon>
        <taxon>Pseudomonadati</taxon>
        <taxon>Bacteroidota</taxon>
        <taxon>Saprospiria</taxon>
        <taxon>Saprospirales</taxon>
        <taxon>Haliscomenobacteraceae</taxon>
        <taxon>Phaeodactylibacter</taxon>
    </lineage>
</organism>
<keyword evidence="3" id="KW-1185">Reference proteome</keyword>
<dbReference type="STRING" id="1524460.IX84_02020"/>
<dbReference type="RefSeq" id="WP_044216111.1">
    <property type="nucleotide sequence ID" value="NZ_CAKZLC010000318.1"/>
</dbReference>
<dbReference type="PROSITE" id="PS51257">
    <property type="entry name" value="PROKAR_LIPOPROTEIN"/>
    <property type="match status" value="1"/>
</dbReference>
<gene>
    <name evidence="2" type="ORF">IX84_02020</name>
</gene>
<evidence type="ECO:0000313" key="2">
    <source>
        <dbReference type="EMBL" id="KGE89573.1"/>
    </source>
</evidence>
<dbReference type="InterPro" id="IPR011050">
    <property type="entry name" value="Pectin_lyase_fold/virulence"/>
</dbReference>
<dbReference type="InterPro" id="IPR012334">
    <property type="entry name" value="Pectin_lyas_fold"/>
</dbReference>
<evidence type="ECO:0000313" key="3">
    <source>
        <dbReference type="Proteomes" id="UP000029736"/>
    </source>
</evidence>
<dbReference type="AlphaFoldDB" id="A0A098SD40"/>
<dbReference type="OrthoDB" id="1111178at2"/>
<feature type="chain" id="PRO_5001948176" description="Right handed beta helix domain-containing protein" evidence="1">
    <location>
        <begin position="25"/>
        <end position="499"/>
    </location>
</feature>
<proteinExistence type="predicted"/>
<dbReference type="Proteomes" id="UP000029736">
    <property type="component" value="Unassembled WGS sequence"/>
</dbReference>
<reference evidence="2 3" key="1">
    <citation type="journal article" date="2014" name="Int. J. Syst. Evol. Microbiol.">
        <title>Phaeodactylibacter xiamenensis gen. nov., sp. nov., a member of the family Saprospiraceae isolated from the marine alga Phaeodactylum tricornutum.</title>
        <authorList>
            <person name="Chen Z.Jr."/>
            <person name="Lei X."/>
            <person name="Lai Q."/>
            <person name="Li Y."/>
            <person name="Zhang B."/>
            <person name="Zhang J."/>
            <person name="Zhang H."/>
            <person name="Yang L."/>
            <person name="Zheng W."/>
            <person name="Tian Y."/>
            <person name="Yu Z."/>
            <person name="Xu H.Jr."/>
            <person name="Zheng T."/>
        </authorList>
    </citation>
    <scope>NUCLEOTIDE SEQUENCE [LARGE SCALE GENOMIC DNA]</scope>
    <source>
        <strain evidence="2 3">KD52</strain>
    </source>
</reference>
<name>A0A098SD40_9BACT</name>
<protein>
    <recommendedName>
        <fullName evidence="4">Right handed beta helix domain-containing protein</fullName>
    </recommendedName>
</protein>
<sequence length="499" mass="55300">MKNVPYIVLGLCLSLAFFSCDNEADFLTGGEFELEFSLDTLRFDTVFTELGSATRFFKVYNRSSNPVLIDAVALTGNEDGKFRMNVNGTAGDRVEQVEIWANDSIYVFVEVTIDPDAPLSISPFVIEDQVVFETGEKRSSVLLEAWGQNANYFPSRFNRGVPTLLTCNNQTIVWDDPKPYVIYGQILIDSCALEVAAGTRIYVHGGIAQNDLFGTFNDGIIYTLANGQIHFKGTAEDSIVVQGDRLEEGFAEEPGQWQGIIIGRGSKGNTMSYTTVKNSIFGVYVDSVGQLTARNSRFYNTNSSGIIGFHSRIDLENCLVYNNFANSVQLVNGGDYNFDYCTVASYGVDASAMSLSNFFCYDSPFTCQVRNDYRIRANFRNCIFFGTSRDELQFADVSGGSVPQLFQVQFENCIVKVDQLLEQQEGLYANFLESDACINCINGERTDTLFADPNGDVYLLDSLSIAEGMARPLPGITTDLVGNERDPVAPDIGCFEYQY</sequence>
<dbReference type="EMBL" id="JPOS01000004">
    <property type="protein sequence ID" value="KGE89573.1"/>
    <property type="molecule type" value="Genomic_DNA"/>
</dbReference>
<accession>A0A098SD40</accession>